<feature type="region of interest" description="Disordered" evidence="1">
    <location>
        <begin position="634"/>
        <end position="709"/>
    </location>
</feature>
<dbReference type="AlphaFoldDB" id="B1FTC2"/>
<evidence type="ECO:0000313" key="3">
    <source>
        <dbReference type="Proteomes" id="UP000005045"/>
    </source>
</evidence>
<dbReference type="RefSeq" id="WP_006046814.1">
    <property type="nucleotide sequence ID" value="NZ_ABLD01000001.1"/>
</dbReference>
<dbReference type="Proteomes" id="UP000005045">
    <property type="component" value="Unassembled WGS sequence"/>
</dbReference>
<dbReference type="InterPro" id="IPR036397">
    <property type="entry name" value="RNaseH_sf"/>
</dbReference>
<name>B1FTC2_PARG4</name>
<evidence type="ECO:0000256" key="1">
    <source>
        <dbReference type="SAM" id="MobiDB-lite"/>
    </source>
</evidence>
<dbReference type="GO" id="GO:0003676">
    <property type="term" value="F:nucleic acid binding"/>
    <property type="evidence" value="ECO:0007669"/>
    <property type="project" value="InterPro"/>
</dbReference>
<gene>
    <name evidence="2" type="ORF">BgramDRAFT_0265</name>
</gene>
<dbReference type="OrthoDB" id="5439087at2"/>
<evidence type="ECO:0000313" key="2">
    <source>
        <dbReference type="EMBL" id="EDT12885.1"/>
    </source>
</evidence>
<proteinExistence type="predicted"/>
<feature type="compositionally biased region" description="Polar residues" evidence="1">
    <location>
        <begin position="688"/>
        <end position="709"/>
    </location>
</feature>
<accession>B1FTC2</accession>
<comment type="caution">
    <text evidence="2">The sequence shown here is derived from an EMBL/GenBank/DDBJ whole genome shotgun (WGS) entry which is preliminary data.</text>
</comment>
<dbReference type="Gene3D" id="3.30.420.10">
    <property type="entry name" value="Ribonuclease H-like superfamily/Ribonuclease H"/>
    <property type="match status" value="1"/>
</dbReference>
<dbReference type="EMBL" id="ABLD01000001">
    <property type="protein sequence ID" value="EDT12885.1"/>
    <property type="molecule type" value="Genomic_DNA"/>
</dbReference>
<sequence>MDTLLRNDVFEGKDGCQYRVVSNTSSANHGWVINLSQPHAWPVEREFNVLRHHSEHRSHTTRETLPEFAFYSEKARARANAAYEAIKPLVLNDDGTENKALFCEKTRSALVRARAAELAISKTTIYKYLKDWWTLGQTRYVLIPASARNGKNQPAGTGSRGRRPDDDRYAVFQMSANDIKWAKEIIQKRYIGNEHASLVGVHSDLIAQRYSLLDGNGARINLPEGERPSIHQLRSVLKKYFTQEDVERGKHGDKNFERELNPMLGSSLEECVAPGHIYEIDATILDVFLVAQANRNSIIGKPTLYLIYDRKTRLCVGFYLGLENASWTGMMLAILSIAVDKQALCRKYNVPYDPADWPAHGVFPAKFLADRGEGASHNSDRICDGMEATISNTQALLPIRKGLVESGFKSVHTAIKDEAPGYEPPRDAVKRRSPKYHLDAALTLDEIVSIILGQIVRHNRSKMRRFPLAPENVLDGWAAIPRELWTREVSHGGGVGTRYTHEYLHKQLLPVDTAQVTQQGITFRGCFYKSLEPTVRQWMVQAAVKKGFAVRCSYDLRLVDELIVHDSNGKSYTCTLTADSKRFAGYSYAEVKYLLSRELDMKKAKAPESEQARADQRAQAKAVVDHAIAATKAARTGAARSARRADTAAARGAEQTTRRREEVTMPPTTNIEETKGKVVRLRPEGSAATPSAEIQMQSVSDATPTTGSSLQDLLRNLALEHTNESTAK</sequence>
<protein>
    <submittedName>
        <fullName evidence="2">Putative transposon Tn7 transposition protein TnsB</fullName>
    </submittedName>
</protein>
<organism evidence="2 3">
    <name type="scientific">Paraburkholderia graminis (strain ATCC 700544 / DSM 17151 / LMG 18924 / NCIMB 13744 / C4D1M)</name>
    <dbReference type="NCBI Taxonomy" id="396598"/>
    <lineage>
        <taxon>Bacteria</taxon>
        <taxon>Pseudomonadati</taxon>
        <taxon>Pseudomonadota</taxon>
        <taxon>Betaproteobacteria</taxon>
        <taxon>Burkholderiales</taxon>
        <taxon>Burkholderiaceae</taxon>
        <taxon>Paraburkholderia</taxon>
    </lineage>
</organism>
<keyword evidence="3" id="KW-1185">Reference proteome</keyword>
<reference evidence="2 3" key="1">
    <citation type="submission" date="2008-03" db="EMBL/GenBank/DDBJ databases">
        <title>Sequencing of the draft genome and assembly of Burkholderia graminis C4D1M.</title>
        <authorList>
            <consortium name="US DOE Joint Genome Institute (JGI-PGF)"/>
            <person name="Copeland A."/>
            <person name="Lucas S."/>
            <person name="Lapidus A."/>
            <person name="Glavina del Rio T."/>
            <person name="Dalin E."/>
            <person name="Tice H."/>
            <person name="Bruce D."/>
            <person name="Goodwin L."/>
            <person name="Pitluck S."/>
            <person name="Larimer F."/>
            <person name="Land M.L."/>
            <person name="Hauser L."/>
            <person name="Tiedje J."/>
            <person name="Richardson P."/>
        </authorList>
    </citation>
    <scope>NUCLEOTIDE SEQUENCE [LARGE SCALE GENOMIC DNA]</scope>
    <source>
        <strain evidence="3">ATCC 700544 / DSM 17151 / LMG 18924 / NCIMB 13744 / C4D1M</strain>
    </source>
</reference>